<name>S4PW39_9NEOP</name>
<feature type="non-terminal residue" evidence="2">
    <location>
        <position position="103"/>
    </location>
</feature>
<evidence type="ECO:0000256" key="1">
    <source>
        <dbReference type="SAM" id="MobiDB-lite"/>
    </source>
</evidence>
<feature type="compositionally biased region" description="Basic residues" evidence="1">
    <location>
        <begin position="66"/>
        <end position="78"/>
    </location>
</feature>
<feature type="region of interest" description="Disordered" evidence="1">
    <location>
        <begin position="1"/>
        <end position="103"/>
    </location>
</feature>
<proteinExistence type="predicted"/>
<protein>
    <submittedName>
        <fullName evidence="2">Epidermal growth factor receptor substrate 15-like 1</fullName>
    </submittedName>
</protein>
<dbReference type="EMBL" id="GAIX01007458">
    <property type="protein sequence ID" value="JAA85102.1"/>
    <property type="molecule type" value="Transcribed_RNA"/>
</dbReference>
<evidence type="ECO:0000313" key="2">
    <source>
        <dbReference type="EMBL" id="JAA85102.1"/>
    </source>
</evidence>
<keyword evidence="2" id="KW-0675">Receptor</keyword>
<reference evidence="2" key="1">
    <citation type="journal article" date="2013" name="BMC Genomics">
        <title>Unscrambling butterfly oogenesis.</title>
        <authorList>
            <person name="Carter J.M."/>
            <person name="Baker S.C."/>
            <person name="Pink R."/>
            <person name="Carter D.R."/>
            <person name="Collins A."/>
            <person name="Tomlin J."/>
            <person name="Gibbs M."/>
            <person name="Breuker C.J."/>
        </authorList>
    </citation>
    <scope>NUCLEOTIDE SEQUENCE</scope>
    <source>
        <tissue evidence="2">Ovary</tissue>
    </source>
</reference>
<reference evidence="2" key="2">
    <citation type="submission" date="2013-05" db="EMBL/GenBank/DDBJ databases">
        <authorList>
            <person name="Carter J.-M."/>
            <person name="Baker S.C."/>
            <person name="Pink R."/>
            <person name="Carter D.R.F."/>
            <person name="Collins A."/>
            <person name="Tomlin J."/>
            <person name="Gibbs M."/>
            <person name="Breuker C.J."/>
        </authorList>
    </citation>
    <scope>NUCLEOTIDE SEQUENCE</scope>
    <source>
        <tissue evidence="2">Ovary</tissue>
    </source>
</reference>
<accession>S4PW39</accession>
<organism evidence="2">
    <name type="scientific">Pararge aegeria</name>
    <name type="common">speckled wood butterfly</name>
    <dbReference type="NCBI Taxonomy" id="116150"/>
    <lineage>
        <taxon>Eukaryota</taxon>
        <taxon>Metazoa</taxon>
        <taxon>Ecdysozoa</taxon>
        <taxon>Arthropoda</taxon>
        <taxon>Hexapoda</taxon>
        <taxon>Insecta</taxon>
        <taxon>Pterygota</taxon>
        <taxon>Neoptera</taxon>
        <taxon>Endopterygota</taxon>
        <taxon>Lepidoptera</taxon>
        <taxon>Glossata</taxon>
        <taxon>Ditrysia</taxon>
        <taxon>Papilionoidea</taxon>
        <taxon>Nymphalidae</taxon>
        <taxon>Satyrinae</taxon>
        <taxon>Satyrini</taxon>
        <taxon>Parargina</taxon>
        <taxon>Pararge</taxon>
    </lineage>
</organism>
<feature type="compositionally biased region" description="Basic and acidic residues" evidence="1">
    <location>
        <begin position="8"/>
        <end position="18"/>
    </location>
</feature>
<feature type="non-terminal residue" evidence="2">
    <location>
        <position position="1"/>
    </location>
</feature>
<sequence>AGRGARRRAAERLEREAGGARQVQPALRLAAAQQRTHPREQGQRSADGVQTAAGDAGQDLGLSRSGQRRHARQARVHSGHAPGVQGAGEARSPHHAAPGAAGA</sequence>
<feature type="compositionally biased region" description="Low complexity" evidence="1">
    <location>
        <begin position="19"/>
        <end position="35"/>
    </location>
</feature>
<dbReference type="AlphaFoldDB" id="S4PW39"/>